<reference evidence="2 3" key="1">
    <citation type="submission" date="2022-12" db="EMBL/GenBank/DDBJ databases">
        <title>Chromosome-scale assembly of the Ensete ventricosum genome.</title>
        <authorList>
            <person name="Dussert Y."/>
            <person name="Stocks J."/>
            <person name="Wendawek A."/>
            <person name="Woldeyes F."/>
            <person name="Nichols R.A."/>
            <person name="Borrell J.S."/>
        </authorList>
    </citation>
    <scope>NUCLEOTIDE SEQUENCE [LARGE SCALE GENOMIC DNA]</scope>
    <source>
        <strain evidence="3">cv. Maze</strain>
        <tissue evidence="2">Seeds</tissue>
    </source>
</reference>
<organism evidence="2 3">
    <name type="scientific">Ensete ventricosum</name>
    <name type="common">Abyssinian banana</name>
    <name type="synonym">Musa ensete</name>
    <dbReference type="NCBI Taxonomy" id="4639"/>
    <lineage>
        <taxon>Eukaryota</taxon>
        <taxon>Viridiplantae</taxon>
        <taxon>Streptophyta</taxon>
        <taxon>Embryophyta</taxon>
        <taxon>Tracheophyta</taxon>
        <taxon>Spermatophyta</taxon>
        <taxon>Magnoliopsida</taxon>
        <taxon>Liliopsida</taxon>
        <taxon>Zingiberales</taxon>
        <taxon>Musaceae</taxon>
        <taxon>Ensete</taxon>
    </lineage>
</organism>
<gene>
    <name evidence="2" type="ORF">OPV22_027709</name>
</gene>
<feature type="region of interest" description="Disordered" evidence="1">
    <location>
        <begin position="92"/>
        <end position="116"/>
    </location>
</feature>
<dbReference type="AlphaFoldDB" id="A0AAV8PWE1"/>
<name>A0AAV8PWE1_ENSVE</name>
<dbReference type="Proteomes" id="UP001222027">
    <property type="component" value="Unassembled WGS sequence"/>
</dbReference>
<evidence type="ECO:0000256" key="1">
    <source>
        <dbReference type="SAM" id="MobiDB-lite"/>
    </source>
</evidence>
<dbReference type="EMBL" id="JAQQAF010000008">
    <property type="protein sequence ID" value="KAJ8465157.1"/>
    <property type="molecule type" value="Genomic_DNA"/>
</dbReference>
<sequence length="128" mass="14215">MFGAWNFLMGKMIQRFSQAINAVVLVLIPQLVYCLAFGCTHGNGGLHHATTHTFGRICRRRAIYGIMTAPLSLPDTLSRFFEVSLTAGNAINPPQKLEGEKKKGRRKPRKIIQDSNRACEAVSRSCPI</sequence>
<evidence type="ECO:0000313" key="2">
    <source>
        <dbReference type="EMBL" id="KAJ8465157.1"/>
    </source>
</evidence>
<keyword evidence="3" id="KW-1185">Reference proteome</keyword>
<evidence type="ECO:0008006" key="4">
    <source>
        <dbReference type="Google" id="ProtNLM"/>
    </source>
</evidence>
<accession>A0AAV8PWE1</accession>
<evidence type="ECO:0000313" key="3">
    <source>
        <dbReference type="Proteomes" id="UP001222027"/>
    </source>
</evidence>
<proteinExistence type="predicted"/>
<protein>
    <recommendedName>
        <fullName evidence="4">Secreted protein</fullName>
    </recommendedName>
</protein>
<comment type="caution">
    <text evidence="2">The sequence shown here is derived from an EMBL/GenBank/DDBJ whole genome shotgun (WGS) entry which is preliminary data.</text>
</comment>